<gene>
    <name evidence="1" type="ORF">O3303_21840</name>
</gene>
<dbReference type="EMBL" id="CP114770">
    <property type="protein sequence ID" value="WBA44375.1"/>
    <property type="molecule type" value="Genomic_DNA"/>
</dbReference>
<evidence type="ECO:0000313" key="2">
    <source>
        <dbReference type="Proteomes" id="UP001211005"/>
    </source>
</evidence>
<evidence type="ECO:0000313" key="1">
    <source>
        <dbReference type="EMBL" id="WBA44375.1"/>
    </source>
</evidence>
<dbReference type="RefSeq" id="WP_269562393.1">
    <property type="nucleotide sequence ID" value="NZ_CP114770.1"/>
</dbReference>
<geneLocation type="plasmid" evidence="1 2">
    <name>unnamed3</name>
</geneLocation>
<protein>
    <submittedName>
        <fullName evidence="1">Uncharacterized protein</fullName>
    </submittedName>
</protein>
<keyword evidence="2" id="KW-1185">Reference proteome</keyword>
<dbReference type="Proteomes" id="UP001211005">
    <property type="component" value="Plasmid unnamed3"/>
</dbReference>
<sequence length="50" mass="5414">MSRWYQSTVLQVVEVLRGVPGHVPGTVVITDTVLSSPTRLPGQLPTAQEL</sequence>
<keyword evidence="1" id="KW-0614">Plasmid</keyword>
<organism evidence="1 2">
    <name type="scientific">Hymenobacter canadensis</name>
    <dbReference type="NCBI Taxonomy" id="2999067"/>
    <lineage>
        <taxon>Bacteria</taxon>
        <taxon>Pseudomonadati</taxon>
        <taxon>Bacteroidota</taxon>
        <taxon>Cytophagia</taxon>
        <taxon>Cytophagales</taxon>
        <taxon>Hymenobacteraceae</taxon>
        <taxon>Hymenobacter</taxon>
    </lineage>
</organism>
<proteinExistence type="predicted"/>
<reference evidence="1 2" key="1">
    <citation type="submission" date="2022-12" db="EMBL/GenBank/DDBJ databases">
        <title>Hymenobacter canadensis sp. nov. isolated from lake water of the Cambridge Bay, Canada.</title>
        <authorList>
            <person name="Kim W.H."/>
            <person name="Lee Y.M."/>
        </authorList>
    </citation>
    <scope>NUCLEOTIDE SEQUENCE [LARGE SCALE GENOMIC DNA]</scope>
    <source>
        <strain evidence="1 2">PAMC 29467</strain>
        <plasmid evidence="1 2">unnamed3</plasmid>
    </source>
</reference>
<name>A0ABY7LVG5_9BACT</name>
<accession>A0ABY7LVG5</accession>